<dbReference type="EMBL" id="CP158375">
    <property type="protein sequence ID" value="XDO95848.1"/>
    <property type="molecule type" value="Genomic_DNA"/>
</dbReference>
<gene>
    <name evidence="1" type="ORF">ABOZ73_13735</name>
</gene>
<accession>A0AB39KQC4</accession>
<dbReference type="InterPro" id="IPR043148">
    <property type="entry name" value="TagF_C"/>
</dbReference>
<proteinExistence type="predicted"/>
<dbReference type="AlphaFoldDB" id="A0AB39KQC4"/>
<reference evidence="1" key="1">
    <citation type="submission" date="2024-06" db="EMBL/GenBank/DDBJ databases">
        <title>Caulobacter inopinatus, sp. nov.</title>
        <authorList>
            <person name="Donachie S.P."/>
        </authorList>
    </citation>
    <scope>NUCLEOTIDE SEQUENCE</scope>
    <source>
        <strain evidence="1">73W</strain>
    </source>
</reference>
<dbReference type="Gene3D" id="3.40.50.12580">
    <property type="match status" value="1"/>
</dbReference>
<protein>
    <submittedName>
        <fullName evidence="1">Glycerophosphotransferase</fullName>
    </submittedName>
</protein>
<organism evidence="1">
    <name type="scientific">Caulobacter sp. 73W</name>
    <dbReference type="NCBI Taxonomy" id="3161137"/>
    <lineage>
        <taxon>Bacteria</taxon>
        <taxon>Pseudomonadati</taxon>
        <taxon>Pseudomonadota</taxon>
        <taxon>Alphaproteobacteria</taxon>
        <taxon>Caulobacterales</taxon>
        <taxon>Caulobacteraceae</taxon>
        <taxon>Caulobacter</taxon>
    </lineage>
</organism>
<dbReference type="RefSeq" id="WP_369058692.1">
    <property type="nucleotide sequence ID" value="NZ_CP158375.1"/>
</dbReference>
<sequence length="375" mass="41649">MAFLYIAQWHQILHSITIAVELARGWPDIEVHALAVTPRHLTYLREVIAKLGGAPIKLKLLGPAPLRNLRRRGASTPPKALMLAANLRVLGRYDALVTPERTTALVRRLGLTKPALIYTQHGAGDRGGPFEPRLGVFDLVMASGPKYRARMVDTGLVAPECCAVVGYPKFDLIDAISPAQTRLFDNGKPTVVYNPHFDPKLSSWPAWGMQVLEQFAAQDRYNLVFAPHIRLFDGANIQDRARLAKFKDHPNIRIDLGGPATIDMTYTTLADAYLGDVSSQIYEFLREPRPAAFLNAHGAAWRENQDYRHWAFGPVAETVDDVLPALDRAFAERAKYEVEQQAGLAETFDLRPEPSSLRAAQAVAKCLEKAQTRPS</sequence>
<evidence type="ECO:0000313" key="1">
    <source>
        <dbReference type="EMBL" id="XDO95848.1"/>
    </source>
</evidence>
<name>A0AB39KQC4_9CAUL</name>